<evidence type="ECO:0000313" key="2">
    <source>
        <dbReference type="Proteomes" id="UP000594014"/>
    </source>
</evidence>
<sequence length="474" mass="52608">MKFSLKAKLSMAIALVALLTVALISLLANYFIQSRFEGYIASQQEKTADQIVESISVQYDSDADQWNTDFVHTIGMYALYDGYIVKVIDQYGKTVWDALTCDMKLCTKVMDDISHRMMMEYPTMNGEFTTRDFPVEQDGKQIGTVAIGYYGPFFFSEDDFQFLKALNQILILIGGLSLIISAGTGVFLARRLSRPILKTAGAAGDIAAGKYNTRIDAETGTKEVDALISSINHLADSLEQQETLRRQLTADVAHELRTPLATVQTHVEAMMEGIWEPTRDRLESCYEEMSRLGNLVSDLERLARIESSNLKLNKTELDLAALTARILVSFEKDLKDKNLNAEIHGSCSLISADSDRMSQVLVNLISNAVKYTLEGGEINITLSDKEASVVFNIRDNGIGIPKEELPFIFERFYRADKSRNRNTGGTGIGLAIVKSIVSAHGGTVEAESRLNEGSDFTMILPKNLEENGRQTKLT</sequence>
<organism evidence="1 2">
    <name type="scientific">Anoxybacterium hadale</name>
    <dbReference type="NCBI Taxonomy" id="3408580"/>
    <lineage>
        <taxon>Bacteria</taxon>
        <taxon>Bacillati</taxon>
        <taxon>Bacillota</taxon>
        <taxon>Clostridia</taxon>
        <taxon>Peptostreptococcales</taxon>
        <taxon>Anaerovoracaceae</taxon>
        <taxon>Anoxybacterium</taxon>
    </lineage>
</organism>
<proteinExistence type="predicted"/>
<dbReference type="EMBL" id="CP042469">
    <property type="protein sequence ID" value="QOX62219.1"/>
    <property type="molecule type" value="Genomic_DNA"/>
</dbReference>
<protein>
    <submittedName>
        <fullName evidence="1">HAMP domain-containing histidine kinase</fullName>
    </submittedName>
</protein>
<keyword evidence="2" id="KW-1185">Reference proteome</keyword>
<accession>A0ACD1A751</accession>
<keyword evidence="1" id="KW-0808">Transferase</keyword>
<keyword evidence="1" id="KW-0418">Kinase</keyword>
<name>A0ACD1A751_9FIRM</name>
<gene>
    <name evidence="1" type="ORF">FRZ06_02045</name>
</gene>
<evidence type="ECO:0000313" key="1">
    <source>
        <dbReference type="EMBL" id="QOX62219.1"/>
    </source>
</evidence>
<dbReference type="Proteomes" id="UP000594014">
    <property type="component" value="Chromosome"/>
</dbReference>
<reference evidence="1" key="1">
    <citation type="submission" date="2019-08" db="EMBL/GenBank/DDBJ databases">
        <title>Genome sequence of Clostridiales bacterium MT110.</title>
        <authorList>
            <person name="Cao J."/>
        </authorList>
    </citation>
    <scope>NUCLEOTIDE SEQUENCE</scope>
    <source>
        <strain evidence="1">MT110</strain>
    </source>
</reference>